<gene>
    <name evidence="1" type="ORF">BM524_18480</name>
</gene>
<sequence>MIRLFMAILVIAVALLQLIDRLYIRTLTAKKEVVAISVADARVFPLKIETQEIVNNESVIAFAEKSIVKILNFRPGKLMSHLEEQDIESLFITEKYYETFVQQLKVWANTEFRVNNISIKEAIATDVKLARTPAVAGRSFRIFEVSARVPTYDRAVGDSELSMLLVKVYMVYLGPESGTGLYKVKIDII</sequence>
<name>A0AAC9NU13_9ALTE</name>
<accession>A0AAC9NU13</accession>
<reference evidence="1 2" key="1">
    <citation type="submission" date="2016-11" db="EMBL/GenBank/DDBJ databases">
        <title>Networking in microbes: conjugative elements and plasmids in the genus Alteromonas.</title>
        <authorList>
            <person name="Lopez-Perez M."/>
            <person name="Ramon-Marco N."/>
            <person name="Rodriguez-Valera F."/>
        </authorList>
    </citation>
    <scope>NUCLEOTIDE SEQUENCE [LARGE SCALE GENOMIC DNA]</scope>
    <source>
        <strain evidence="1 2">CP48</strain>
        <plasmid evidence="2">pamcp48-600</plasmid>
    </source>
</reference>
<dbReference type="AlphaFoldDB" id="A0AAC9NU13"/>
<evidence type="ECO:0000313" key="1">
    <source>
        <dbReference type="EMBL" id="APD91907.1"/>
    </source>
</evidence>
<evidence type="ECO:0000313" key="2">
    <source>
        <dbReference type="Proteomes" id="UP000182101"/>
    </source>
</evidence>
<dbReference type="EMBL" id="CP018025">
    <property type="protein sequence ID" value="APD91907.1"/>
    <property type="molecule type" value="Genomic_DNA"/>
</dbReference>
<geneLocation type="plasmid" evidence="2">
    <name>pamcp48-600</name>
</geneLocation>
<proteinExistence type="predicted"/>
<protein>
    <submittedName>
        <fullName evidence="1">Uncharacterized protein</fullName>
    </submittedName>
</protein>
<organism evidence="1 2">
    <name type="scientific">Alteromonas mediterranea</name>
    <dbReference type="NCBI Taxonomy" id="314275"/>
    <lineage>
        <taxon>Bacteria</taxon>
        <taxon>Pseudomonadati</taxon>
        <taxon>Pseudomonadota</taxon>
        <taxon>Gammaproteobacteria</taxon>
        <taxon>Alteromonadales</taxon>
        <taxon>Alteromonadaceae</taxon>
        <taxon>Alteromonas/Salinimonas group</taxon>
        <taxon>Alteromonas</taxon>
    </lineage>
</organism>
<dbReference type="RefSeq" id="WP_071960517.1">
    <property type="nucleotide sequence ID" value="NZ_CP018025.1"/>
</dbReference>
<dbReference type="Proteomes" id="UP000182101">
    <property type="component" value="Plasmid pAMCP48-600"/>
</dbReference>
<keyword evidence="1" id="KW-0614">Plasmid</keyword>